<dbReference type="Proteomes" id="UP000664414">
    <property type="component" value="Unassembled WGS sequence"/>
</dbReference>
<name>A0A8J7PN70_9PROT</name>
<gene>
    <name evidence="1" type="ORF">J0H12_07630</name>
</gene>
<accession>A0A8J7PN70</accession>
<dbReference type="SUPFAM" id="SSF82171">
    <property type="entry name" value="DPP6 N-terminal domain-like"/>
    <property type="match status" value="1"/>
</dbReference>
<evidence type="ECO:0000313" key="1">
    <source>
        <dbReference type="EMBL" id="MBN9413768.1"/>
    </source>
</evidence>
<reference evidence="1" key="1">
    <citation type="submission" date="2021-02" db="EMBL/GenBank/DDBJ databases">
        <title>Thiocyanate and organic carbon inputs drive convergent selection for specific autotrophic Afipia and Thiobacillus strains within complex microbiomes.</title>
        <authorList>
            <person name="Huddy R.J."/>
            <person name="Sachdeva R."/>
            <person name="Kadzinga F."/>
            <person name="Kantor R.S."/>
            <person name="Harrison S.T.L."/>
            <person name="Banfield J.F."/>
        </authorList>
    </citation>
    <scope>NUCLEOTIDE SEQUENCE</scope>
    <source>
        <strain evidence="1">SCN18_10_11_15_R4_P_38_20</strain>
    </source>
</reference>
<dbReference type="EMBL" id="JAFKGL010000047">
    <property type="protein sequence ID" value="MBN9413768.1"/>
    <property type="molecule type" value="Genomic_DNA"/>
</dbReference>
<evidence type="ECO:0000313" key="2">
    <source>
        <dbReference type="Proteomes" id="UP000664414"/>
    </source>
</evidence>
<sequence length="483" mass="53418">DIKIRDGVALAKTCKQLGNVINTPSIWENYAKRIPGTHRYLQLSHKEGEEPKAFPQKTVSFYQYLLKRSISAEIIPLHYLSPEFPALVSGNGLTVVGRYHKEGELIEEDDSENYGDEEAYVCTLTRVSQGWQCYLSHQSNIEEGFVVHAVDASGSLSVGTEAGATMRNDRRRTAVLTKGTEEVRYLKNTFEHLEDVDKEFSKATGIAASQEKTVIVGEARDPDASYLHLKAAQWILTGEDESVQFLGTINNGEKSRALAISLNQSTIVGISDDGADNNKRKAFIWTETDGMRSLGTLEGDMESEASAVSADGNVVVGISYKVKRFQYGDKPNAKAFIWRRAPPEALQKAHELNLPVRAGGFMKPLHISPRYINSFATAISADGRRIVGYCEDHQNTKKAFVWDINIGTYPIESLFRHFLPQGSTLNNAMSISMDGTNMTIKGQISQEDHYGTVFYAFVPRIDAVAAQGINLIKQIPTAQNSNG</sequence>
<dbReference type="AlphaFoldDB" id="A0A8J7PN70"/>
<organism evidence="1 2">
    <name type="scientific">Candidatus Paracaedimonas acanthamoebae</name>
    <dbReference type="NCBI Taxonomy" id="244581"/>
    <lineage>
        <taxon>Bacteria</taxon>
        <taxon>Pseudomonadati</taxon>
        <taxon>Pseudomonadota</taxon>
        <taxon>Alphaproteobacteria</taxon>
        <taxon>Holosporales</taxon>
        <taxon>Caedimonadaceae</taxon>
        <taxon>Candidatus Paracaedimonas</taxon>
    </lineage>
</organism>
<proteinExistence type="predicted"/>
<protein>
    <submittedName>
        <fullName evidence="1">Uncharacterized protein</fullName>
    </submittedName>
</protein>
<feature type="non-terminal residue" evidence="1">
    <location>
        <position position="1"/>
    </location>
</feature>
<comment type="caution">
    <text evidence="1">The sequence shown here is derived from an EMBL/GenBank/DDBJ whole genome shotgun (WGS) entry which is preliminary data.</text>
</comment>